<dbReference type="GO" id="GO:0006281">
    <property type="term" value="P:DNA repair"/>
    <property type="evidence" value="ECO:0007669"/>
    <property type="project" value="InterPro"/>
</dbReference>
<evidence type="ECO:0000259" key="7">
    <source>
        <dbReference type="Pfam" id="PF02272"/>
    </source>
</evidence>
<name>A0A3B0UHQ5_9ZZZZ</name>
<dbReference type="InterPro" id="IPR051673">
    <property type="entry name" value="SSDNA_exonuclease_RecJ"/>
</dbReference>
<evidence type="ECO:0000256" key="3">
    <source>
        <dbReference type="ARBA" id="ARBA00022722"/>
    </source>
</evidence>
<dbReference type="GO" id="GO:0003676">
    <property type="term" value="F:nucleic acid binding"/>
    <property type="evidence" value="ECO:0007669"/>
    <property type="project" value="InterPro"/>
</dbReference>
<evidence type="ECO:0000259" key="6">
    <source>
        <dbReference type="Pfam" id="PF01368"/>
    </source>
</evidence>
<dbReference type="InterPro" id="IPR041122">
    <property type="entry name" value="RecJ_OB"/>
</dbReference>
<dbReference type="GO" id="GO:0006310">
    <property type="term" value="P:DNA recombination"/>
    <property type="evidence" value="ECO:0007669"/>
    <property type="project" value="InterPro"/>
</dbReference>
<dbReference type="GO" id="GO:0008409">
    <property type="term" value="F:5'-3' exonuclease activity"/>
    <property type="evidence" value="ECO:0007669"/>
    <property type="project" value="InterPro"/>
</dbReference>
<evidence type="ECO:0000256" key="5">
    <source>
        <dbReference type="ARBA" id="ARBA00022839"/>
    </source>
</evidence>
<comment type="similarity">
    <text evidence="1">Belongs to the RecJ family.</text>
</comment>
<dbReference type="PANTHER" id="PTHR30255">
    <property type="entry name" value="SINGLE-STRANDED-DNA-SPECIFIC EXONUCLEASE RECJ"/>
    <property type="match status" value="1"/>
</dbReference>
<keyword evidence="5 9" id="KW-0269">Exonuclease</keyword>
<feature type="domain" description="RecJ OB" evidence="8">
    <location>
        <begin position="492"/>
        <end position="601"/>
    </location>
</feature>
<dbReference type="InterPro" id="IPR003156">
    <property type="entry name" value="DHHA1_dom"/>
</dbReference>
<dbReference type="Gene3D" id="3.10.310.30">
    <property type="match status" value="1"/>
</dbReference>
<dbReference type="PANTHER" id="PTHR30255:SF2">
    <property type="entry name" value="SINGLE-STRANDED-DNA-SPECIFIC EXONUCLEASE RECJ"/>
    <property type="match status" value="1"/>
</dbReference>
<organism evidence="9">
    <name type="scientific">hydrothermal vent metagenome</name>
    <dbReference type="NCBI Taxonomy" id="652676"/>
    <lineage>
        <taxon>unclassified sequences</taxon>
        <taxon>metagenomes</taxon>
        <taxon>ecological metagenomes</taxon>
    </lineage>
</organism>
<dbReference type="InterPro" id="IPR001667">
    <property type="entry name" value="DDH_dom"/>
</dbReference>
<proteinExistence type="inferred from homology"/>
<keyword evidence="3" id="KW-0540">Nuclease</keyword>
<keyword evidence="4" id="KW-0378">Hydrolase</keyword>
<protein>
    <recommendedName>
        <fullName evidence="2">Single-stranded-DNA-specific exonuclease RecJ</fullName>
    </recommendedName>
</protein>
<accession>A0A3B0UHQ5</accession>
<feature type="domain" description="DDH" evidence="6">
    <location>
        <begin position="96"/>
        <end position="230"/>
    </location>
</feature>
<gene>
    <name evidence="9" type="ORF">MNBD_ALPHA09-591</name>
</gene>
<dbReference type="EMBL" id="UOEM01000124">
    <property type="protein sequence ID" value="VAW19166.1"/>
    <property type="molecule type" value="Genomic_DNA"/>
</dbReference>
<dbReference type="Pfam" id="PF01368">
    <property type="entry name" value="DHH"/>
    <property type="match status" value="1"/>
</dbReference>
<reference evidence="9" key="1">
    <citation type="submission" date="2018-06" db="EMBL/GenBank/DDBJ databases">
        <authorList>
            <person name="Zhirakovskaya E."/>
        </authorList>
    </citation>
    <scope>NUCLEOTIDE SEQUENCE</scope>
</reference>
<sequence>MTATPAEIALGVERSLAGRCWRYRPHDPDIAARIGATLDMPELVARLIAARHDIPATVSGFLTPTLRDALPDPSTLAGMDAAASRIADAAMAEEPVAVFADYDVDGATAAALLVRYFSALGQRVRTYVPDRVTEGYGPNTAALAELADAGAGLIVCVDCGIAAHEVLEAHGRAYPDIAVVILDHHQATEHLPAAHAVVNPNRLDDISGLGTLAAVGVTFLTLVAVNREMRRRGHFGAGAEPDLLALLGLVALGTVADVVPLTGLNRAFVTQGLRVLARGGNPGLTALARVARMNGPPAVTQLGFQLGPRLNAGGRIGRADLGLRLLTTADADEADALAAELERLNRERKSIEAAALAQALEDAEAGLAARDSDGNDIVVVAGRGWHPGIVGLVAARLKDRFRRPAVAIAIGEDGVARGSARSMPGVDIGAAIRAACDAGIITKGGGHAMAAGLSMEGTVAVTPDQVATLREFLNHHAGAAAATALAQDRLSIDAPLAAGGVNEALMGWLDRIGPFGAGMPEPRFVFPAHTVSYAARAGDNHIRLSLKDGSGNKLDAMAFRQLTTPLGQALLATGGAPLHIAGKLVRDNWGGRAKVKLFVDDAAPARV</sequence>
<evidence type="ECO:0000259" key="8">
    <source>
        <dbReference type="Pfam" id="PF17768"/>
    </source>
</evidence>
<dbReference type="InterPro" id="IPR038763">
    <property type="entry name" value="DHH_sf"/>
</dbReference>
<evidence type="ECO:0000256" key="4">
    <source>
        <dbReference type="ARBA" id="ARBA00022801"/>
    </source>
</evidence>
<dbReference type="Gene3D" id="3.90.1640.30">
    <property type="match status" value="1"/>
</dbReference>
<evidence type="ECO:0000256" key="1">
    <source>
        <dbReference type="ARBA" id="ARBA00005915"/>
    </source>
</evidence>
<feature type="domain" description="DHHA1" evidence="7">
    <location>
        <begin position="377"/>
        <end position="474"/>
    </location>
</feature>
<dbReference type="SUPFAM" id="SSF64182">
    <property type="entry name" value="DHH phosphoesterases"/>
    <property type="match status" value="1"/>
</dbReference>
<dbReference type="Pfam" id="PF02272">
    <property type="entry name" value="DHHA1"/>
    <property type="match status" value="1"/>
</dbReference>
<dbReference type="InterPro" id="IPR004610">
    <property type="entry name" value="RecJ"/>
</dbReference>
<dbReference type="AlphaFoldDB" id="A0A3B0UHQ5"/>
<dbReference type="NCBIfam" id="TIGR00644">
    <property type="entry name" value="recJ"/>
    <property type="match status" value="1"/>
</dbReference>
<dbReference type="Pfam" id="PF17768">
    <property type="entry name" value="RecJ_OB"/>
    <property type="match status" value="1"/>
</dbReference>
<evidence type="ECO:0000313" key="9">
    <source>
        <dbReference type="EMBL" id="VAW19166.1"/>
    </source>
</evidence>
<evidence type="ECO:0000256" key="2">
    <source>
        <dbReference type="ARBA" id="ARBA00019841"/>
    </source>
</evidence>